<feature type="compositionally biased region" description="Polar residues" evidence="1">
    <location>
        <begin position="24"/>
        <end position="41"/>
    </location>
</feature>
<keyword evidence="2" id="KW-0732">Signal</keyword>
<dbReference type="RefSeq" id="WP_135263285.1">
    <property type="nucleotide sequence ID" value="NZ_SMLM01000001.1"/>
</dbReference>
<dbReference type="EMBL" id="SMLM01000001">
    <property type="protein sequence ID" value="TFZ07204.1"/>
    <property type="molecule type" value="Genomic_DNA"/>
</dbReference>
<feature type="signal peptide" evidence="2">
    <location>
        <begin position="1"/>
        <end position="20"/>
    </location>
</feature>
<protein>
    <submittedName>
        <fullName evidence="3">Uncharacterized protein</fullName>
    </submittedName>
</protein>
<accession>A0A4Z0C888</accession>
<evidence type="ECO:0000256" key="2">
    <source>
        <dbReference type="SAM" id="SignalP"/>
    </source>
</evidence>
<evidence type="ECO:0000313" key="3">
    <source>
        <dbReference type="EMBL" id="TFZ07204.1"/>
    </source>
</evidence>
<evidence type="ECO:0000256" key="1">
    <source>
        <dbReference type="SAM" id="MobiDB-lite"/>
    </source>
</evidence>
<reference evidence="3 4" key="1">
    <citation type="submission" date="2019-03" db="EMBL/GenBank/DDBJ databases">
        <title>Ramlibacter henchirensis DSM 14656, whole genome shotgun sequence.</title>
        <authorList>
            <person name="Zhang X."/>
            <person name="Feng G."/>
            <person name="Zhu H."/>
        </authorList>
    </citation>
    <scope>NUCLEOTIDE SEQUENCE [LARGE SCALE GENOMIC DNA]</scope>
    <source>
        <strain evidence="3 4">DSM 14656</strain>
    </source>
</reference>
<dbReference type="OrthoDB" id="9909698at2"/>
<feature type="chain" id="PRO_5021471548" evidence="2">
    <location>
        <begin position="21"/>
        <end position="137"/>
    </location>
</feature>
<evidence type="ECO:0000313" key="4">
    <source>
        <dbReference type="Proteomes" id="UP000298180"/>
    </source>
</evidence>
<dbReference type="Proteomes" id="UP000298180">
    <property type="component" value="Unassembled WGS sequence"/>
</dbReference>
<feature type="region of interest" description="Disordered" evidence="1">
    <location>
        <begin position="24"/>
        <end position="112"/>
    </location>
</feature>
<dbReference type="AlphaFoldDB" id="A0A4Z0C888"/>
<gene>
    <name evidence="3" type="ORF">EZ313_11530</name>
</gene>
<proteinExistence type="predicted"/>
<organism evidence="3 4">
    <name type="scientific">Ramlibacter henchirensis</name>
    <dbReference type="NCBI Taxonomy" id="204072"/>
    <lineage>
        <taxon>Bacteria</taxon>
        <taxon>Pseudomonadati</taxon>
        <taxon>Pseudomonadota</taxon>
        <taxon>Betaproteobacteria</taxon>
        <taxon>Burkholderiales</taxon>
        <taxon>Comamonadaceae</taxon>
        <taxon>Ramlibacter</taxon>
    </lineage>
</organism>
<comment type="caution">
    <text evidence="3">The sequence shown here is derived from an EMBL/GenBank/DDBJ whole genome shotgun (WGS) entry which is preliminary data.</text>
</comment>
<keyword evidence="4" id="KW-1185">Reference proteome</keyword>
<sequence>MNARPLIAALLAAFACAAGAQTTAPQSSGALAPSRPSTPSGPSAPREIGPDGVAIDPLQQGTPATTSRSPNAPQPRTRNPAMLGPGAFGTTTGLENVLNSGTPPAYDRKSGTRKVCPPELENRNNVCVAPVGSVISN</sequence>
<name>A0A4Z0C888_9BURK</name>
<dbReference type="PROSITE" id="PS51257">
    <property type="entry name" value="PROKAR_LIPOPROTEIN"/>
    <property type="match status" value="1"/>
</dbReference>
<feature type="compositionally biased region" description="Polar residues" evidence="1">
    <location>
        <begin position="89"/>
        <end position="102"/>
    </location>
</feature>
<feature type="compositionally biased region" description="Polar residues" evidence="1">
    <location>
        <begin position="59"/>
        <end position="77"/>
    </location>
</feature>